<dbReference type="Gene3D" id="2.170.140.10">
    <property type="entry name" value="Chitin binding domain"/>
    <property type="match status" value="3"/>
</dbReference>
<evidence type="ECO:0000259" key="8">
    <source>
        <dbReference type="PROSITE" id="PS50940"/>
    </source>
</evidence>
<evidence type="ECO:0000256" key="6">
    <source>
        <dbReference type="SAM" id="MobiDB-lite"/>
    </source>
</evidence>
<feature type="domain" description="Chitin-binding type-2" evidence="8">
    <location>
        <begin position="273"/>
        <end position="332"/>
    </location>
</feature>
<reference evidence="10" key="1">
    <citation type="submission" date="2025-08" db="UniProtKB">
        <authorList>
            <consortium name="RefSeq"/>
        </authorList>
    </citation>
    <scope>IDENTIFICATION</scope>
    <source>
        <tissue evidence="10">Thorax and Abdomen</tissue>
    </source>
</reference>
<evidence type="ECO:0000256" key="1">
    <source>
        <dbReference type="ARBA" id="ARBA00022669"/>
    </source>
</evidence>
<keyword evidence="3" id="KW-0677">Repeat</keyword>
<feature type="chain" id="PRO_5046411257" evidence="7">
    <location>
        <begin position="22"/>
        <end position="342"/>
    </location>
</feature>
<feature type="signal peptide" evidence="7">
    <location>
        <begin position="1"/>
        <end position="21"/>
    </location>
</feature>
<feature type="compositionally biased region" description="Low complexity" evidence="6">
    <location>
        <begin position="85"/>
        <end position="109"/>
    </location>
</feature>
<dbReference type="SUPFAM" id="SSF57625">
    <property type="entry name" value="Invertebrate chitin-binding proteins"/>
    <property type="match status" value="3"/>
</dbReference>
<feature type="region of interest" description="Disordered" evidence="6">
    <location>
        <begin position="222"/>
        <end position="262"/>
    </location>
</feature>
<dbReference type="InterPro" id="IPR036508">
    <property type="entry name" value="Chitin-bd_dom_sf"/>
</dbReference>
<keyword evidence="4" id="KW-1015">Disulfide bond</keyword>
<protein>
    <submittedName>
        <fullName evidence="10">Chondroitin proteoglycan-2</fullName>
    </submittedName>
</protein>
<organism evidence="9 10">
    <name type="scientific">Neodiprion lecontei</name>
    <name type="common">Redheaded pine sawfly</name>
    <dbReference type="NCBI Taxonomy" id="441921"/>
    <lineage>
        <taxon>Eukaryota</taxon>
        <taxon>Metazoa</taxon>
        <taxon>Ecdysozoa</taxon>
        <taxon>Arthropoda</taxon>
        <taxon>Hexapoda</taxon>
        <taxon>Insecta</taxon>
        <taxon>Pterygota</taxon>
        <taxon>Neoptera</taxon>
        <taxon>Endopterygota</taxon>
        <taxon>Hymenoptera</taxon>
        <taxon>Tenthredinoidea</taxon>
        <taxon>Diprionidae</taxon>
        <taxon>Diprioninae</taxon>
        <taxon>Neodiprion</taxon>
    </lineage>
</organism>
<evidence type="ECO:0000256" key="7">
    <source>
        <dbReference type="SAM" id="SignalP"/>
    </source>
</evidence>
<gene>
    <name evidence="10" type="primary">LOC107218071</name>
</gene>
<dbReference type="PANTHER" id="PTHR23301:SF0">
    <property type="entry name" value="CHITIN-BINDING TYPE-2 DOMAIN-CONTAINING PROTEIN-RELATED"/>
    <property type="match status" value="1"/>
</dbReference>
<evidence type="ECO:0000256" key="2">
    <source>
        <dbReference type="ARBA" id="ARBA00022729"/>
    </source>
</evidence>
<accession>A0ABM3GIE2</accession>
<dbReference type="Pfam" id="PF01607">
    <property type="entry name" value="CBM_14"/>
    <property type="match status" value="3"/>
</dbReference>
<name>A0ABM3GIE2_NEOLC</name>
<dbReference type="PROSITE" id="PS50940">
    <property type="entry name" value="CHIT_BIND_II"/>
    <property type="match status" value="3"/>
</dbReference>
<dbReference type="SMART" id="SM00494">
    <property type="entry name" value="ChtBD2"/>
    <property type="match status" value="3"/>
</dbReference>
<dbReference type="GeneID" id="107218071"/>
<feature type="domain" description="Chitin-binding type-2" evidence="8">
    <location>
        <begin position="163"/>
        <end position="222"/>
    </location>
</feature>
<dbReference type="InterPro" id="IPR002557">
    <property type="entry name" value="Chitin-bd_dom"/>
</dbReference>
<evidence type="ECO:0000313" key="9">
    <source>
        <dbReference type="Proteomes" id="UP000829291"/>
    </source>
</evidence>
<evidence type="ECO:0000256" key="3">
    <source>
        <dbReference type="ARBA" id="ARBA00022737"/>
    </source>
</evidence>
<feature type="domain" description="Chitin-binding type-2" evidence="8">
    <location>
        <begin position="21"/>
        <end position="80"/>
    </location>
</feature>
<feature type="region of interest" description="Disordered" evidence="6">
    <location>
        <begin position="76"/>
        <end position="111"/>
    </location>
</feature>
<dbReference type="PANTHER" id="PTHR23301">
    <property type="entry name" value="CHITIN BINDING PERITROPHIN-A"/>
    <property type="match status" value="1"/>
</dbReference>
<evidence type="ECO:0000256" key="5">
    <source>
        <dbReference type="ARBA" id="ARBA00023180"/>
    </source>
</evidence>
<keyword evidence="2 7" id="KW-0732">Signal</keyword>
<dbReference type="RefSeq" id="XP_046600042.1">
    <property type="nucleotide sequence ID" value="XM_046744086.1"/>
</dbReference>
<feature type="compositionally biased region" description="Acidic residues" evidence="6">
    <location>
        <begin position="225"/>
        <end position="256"/>
    </location>
</feature>
<keyword evidence="5" id="KW-0325">Glycoprotein</keyword>
<dbReference type="Proteomes" id="UP000829291">
    <property type="component" value="Chromosome 6"/>
</dbReference>
<proteinExistence type="predicted"/>
<keyword evidence="9" id="KW-1185">Reference proteome</keyword>
<dbReference type="InterPro" id="IPR051940">
    <property type="entry name" value="Chitin_bind-dev_reg"/>
</dbReference>
<evidence type="ECO:0000256" key="4">
    <source>
        <dbReference type="ARBA" id="ARBA00023157"/>
    </source>
</evidence>
<sequence length="342" mass="38096">MKVYVSSFLILALLAVGFGRATRCPKVDGKYAVSIPNYLNCSTFYKCNNGEAVLFECSAGLHYNAEKGVCDWPQSAGCPDPPTEPTTESSTESTTESSTESTTESSTESADVDDVELFVMKHTRVYKPPIHQATSQSAHRIFGNMKAYVYSILALAFLAVAYAVECPEEDGEYVFLFENPSNCSTFYKCSQGVANLMSCSSGLEFNAELEVCDWPENANCSEASVGEDDENDDEVVDDAEADEEDEDEEDEDEEEIEQRKKGDKEENKWIGLIRRCPKVNGVYAVSIPNYRDCRKFYKCDHGKAVPFSCPSGLLYNRNLQVCDWPQNVICRSFIKSTDVVEN</sequence>
<keyword evidence="1" id="KW-0147">Chitin-binding</keyword>
<evidence type="ECO:0000313" key="10">
    <source>
        <dbReference type="RefSeq" id="XP_046600042.1"/>
    </source>
</evidence>